<evidence type="ECO:0000256" key="1">
    <source>
        <dbReference type="SAM" id="MobiDB-lite"/>
    </source>
</evidence>
<organism evidence="2">
    <name type="scientific">viral metagenome</name>
    <dbReference type="NCBI Taxonomy" id="1070528"/>
    <lineage>
        <taxon>unclassified sequences</taxon>
        <taxon>metagenomes</taxon>
        <taxon>organismal metagenomes</taxon>
    </lineage>
</organism>
<feature type="region of interest" description="Disordered" evidence="1">
    <location>
        <begin position="209"/>
        <end position="229"/>
    </location>
</feature>
<proteinExistence type="predicted"/>
<name>A0A6C0JDC7_9ZZZZ</name>
<protein>
    <submittedName>
        <fullName evidence="2">Uncharacterized protein</fullName>
    </submittedName>
</protein>
<accession>A0A6C0JDC7</accession>
<dbReference type="Pfam" id="PF19068">
    <property type="entry name" value="DUF5764"/>
    <property type="match status" value="1"/>
</dbReference>
<dbReference type="InterPro" id="IPR043913">
    <property type="entry name" value="DUF5764"/>
</dbReference>
<sequence>MKYLFDCIYTMDDFTLSTLQESRNEWCCQLVNIITPLIIEGYNSIFKESWLLCEDQNETDKYLMTFQNFIRRVPQWNSTTIEKERTRIMERSNCAYLEDLLTCVHVIQLKLLTCIRAGKEQRKVNINIPKLDDFIHKCYILVARKLYTNVYIYDRTVSPLQKQKHNREFEIIVQECILNAIRENMPIQELLRTYLDESIEEDVQETIKEENIEIEDDEPQQRDEDASKNGIVNHDVPIVMDKELDKTITFNNTDSVKDEDGQVDEISAPKTIERLEEISALRNADQDDDDGEDNLQIAEDVDISTLGIEDISPKKQVNAPIVLDDIEILV</sequence>
<dbReference type="EMBL" id="MN740360">
    <property type="protein sequence ID" value="QHU02527.1"/>
    <property type="molecule type" value="Genomic_DNA"/>
</dbReference>
<reference evidence="2" key="1">
    <citation type="journal article" date="2020" name="Nature">
        <title>Giant virus diversity and host interactions through global metagenomics.</title>
        <authorList>
            <person name="Schulz F."/>
            <person name="Roux S."/>
            <person name="Paez-Espino D."/>
            <person name="Jungbluth S."/>
            <person name="Walsh D.A."/>
            <person name="Denef V.J."/>
            <person name="McMahon K.D."/>
            <person name="Konstantinidis K.T."/>
            <person name="Eloe-Fadrosh E.A."/>
            <person name="Kyrpides N.C."/>
            <person name="Woyke T."/>
        </authorList>
    </citation>
    <scope>NUCLEOTIDE SEQUENCE</scope>
    <source>
        <strain evidence="2">GVMAG-M-3300025880-76</strain>
    </source>
</reference>
<dbReference type="AlphaFoldDB" id="A0A6C0JDC7"/>
<evidence type="ECO:0000313" key="2">
    <source>
        <dbReference type="EMBL" id="QHU02527.1"/>
    </source>
</evidence>